<feature type="transmembrane region" description="Helical" evidence="1">
    <location>
        <begin position="99"/>
        <end position="116"/>
    </location>
</feature>
<reference evidence="3 4" key="1">
    <citation type="submission" date="2016-10" db="EMBL/GenBank/DDBJ databases">
        <authorList>
            <person name="Varghese N."/>
            <person name="Submissions S."/>
        </authorList>
    </citation>
    <scope>NUCLEOTIDE SEQUENCE [LARGE SCALE GENOMIC DNA]</scope>
    <source>
        <strain evidence="3 4">CECT 8317</strain>
    </source>
</reference>
<sequence length="163" mass="17281">MNCMTRVFGFATLSASLMLTGCASILSDSQYPVSIQSTPSGADFKVSRQNGSVIHQGTTPATVTLPSGDGYFSSAEYNVEFSKEGYQNQRMHMQGELDGWYWGNILFGGLIGLLFVDPATGAMYKLPETTNANLVQVAVAEPPVTVPMAMAEPAAADSAPVSE</sequence>
<accession>A0AAQ1GA39</accession>
<dbReference type="EMBL" id="FNVE01000017">
    <property type="protein sequence ID" value="SEG71449.1"/>
    <property type="molecule type" value="Genomic_DNA"/>
</dbReference>
<evidence type="ECO:0000313" key="4">
    <source>
        <dbReference type="Proteomes" id="UP000243518"/>
    </source>
</evidence>
<dbReference type="PROSITE" id="PS51257">
    <property type="entry name" value="PROKAR_LIPOPROTEIN"/>
    <property type="match status" value="1"/>
</dbReference>
<keyword evidence="1" id="KW-0812">Transmembrane</keyword>
<keyword evidence="1" id="KW-1133">Transmembrane helix</keyword>
<keyword evidence="4" id="KW-1185">Reference proteome</keyword>
<dbReference type="RefSeq" id="WP_200818481.1">
    <property type="nucleotide sequence ID" value="NZ_FNVE01000017.1"/>
</dbReference>
<comment type="caution">
    <text evidence="3">The sequence shown here is derived from an EMBL/GenBank/DDBJ whole genome shotgun (WGS) entry which is preliminary data.</text>
</comment>
<keyword evidence="1" id="KW-0472">Membrane</keyword>
<name>A0AAQ1GA39_9GAMM</name>
<feature type="chain" id="PRO_5042898996" description="PEGA domain-containing protein" evidence="2">
    <location>
        <begin position="24"/>
        <end position="163"/>
    </location>
</feature>
<dbReference type="AlphaFoldDB" id="A0AAQ1GA39"/>
<organism evidence="3 4">
    <name type="scientific">Halopseudomonas aestusnigri</name>
    <dbReference type="NCBI Taxonomy" id="857252"/>
    <lineage>
        <taxon>Bacteria</taxon>
        <taxon>Pseudomonadati</taxon>
        <taxon>Pseudomonadota</taxon>
        <taxon>Gammaproteobacteria</taxon>
        <taxon>Pseudomonadales</taxon>
        <taxon>Pseudomonadaceae</taxon>
        <taxon>Halopseudomonas</taxon>
    </lineage>
</organism>
<dbReference type="Proteomes" id="UP000243518">
    <property type="component" value="Unassembled WGS sequence"/>
</dbReference>
<evidence type="ECO:0008006" key="5">
    <source>
        <dbReference type="Google" id="ProtNLM"/>
    </source>
</evidence>
<gene>
    <name evidence="3" type="ORF">SAMN05216586_11729</name>
</gene>
<protein>
    <recommendedName>
        <fullName evidence="5">PEGA domain-containing protein</fullName>
    </recommendedName>
</protein>
<proteinExistence type="predicted"/>
<evidence type="ECO:0000256" key="1">
    <source>
        <dbReference type="SAM" id="Phobius"/>
    </source>
</evidence>
<evidence type="ECO:0000313" key="3">
    <source>
        <dbReference type="EMBL" id="SEG71449.1"/>
    </source>
</evidence>
<evidence type="ECO:0000256" key="2">
    <source>
        <dbReference type="SAM" id="SignalP"/>
    </source>
</evidence>
<feature type="signal peptide" evidence="2">
    <location>
        <begin position="1"/>
        <end position="23"/>
    </location>
</feature>
<keyword evidence="2" id="KW-0732">Signal</keyword>